<proteinExistence type="predicted"/>
<dbReference type="EMBL" id="CYZX01000002">
    <property type="protein sequence ID" value="CUN63989.1"/>
    <property type="molecule type" value="Genomic_DNA"/>
</dbReference>
<dbReference type="Pfam" id="PF17032">
    <property type="entry name" value="Zn_ribbon_15"/>
    <property type="match status" value="1"/>
</dbReference>
<accession>A0A173YJP9</accession>
<dbReference type="RefSeq" id="WP_055263137.1">
    <property type="nucleotide sequence ID" value="NZ_CABIXQ010000002.1"/>
</dbReference>
<evidence type="ECO:0000313" key="2">
    <source>
        <dbReference type="EMBL" id="CUN63989.1"/>
    </source>
</evidence>
<evidence type="ECO:0000259" key="1">
    <source>
        <dbReference type="Pfam" id="PF17032"/>
    </source>
</evidence>
<name>A0A173YJP9_9CLOT</name>
<feature type="domain" description="Zinc-ribbon 15" evidence="1">
    <location>
        <begin position="22"/>
        <end position="122"/>
    </location>
</feature>
<sequence length="126" mass="14975">MFFIGIFGVDNKERVINESQNIYCKGCNKYELGKVIKKYSFFHFFFIPLFKWNEKYYVIYNECNHIYGISKEKGKRIEGGEKIEINYWDLKDLDGYSYNGGNICINCGRKIEEGFVFCQYCGEKLK</sequence>
<dbReference type="InterPro" id="IPR053281">
    <property type="entry name" value="Double_zinc_ribbon"/>
</dbReference>
<evidence type="ECO:0000313" key="3">
    <source>
        <dbReference type="Proteomes" id="UP000095594"/>
    </source>
</evidence>
<dbReference type="AlphaFoldDB" id="A0A173YJP9"/>
<dbReference type="InterPro" id="IPR031493">
    <property type="entry name" value="Zinc_ribbon_15"/>
</dbReference>
<reference evidence="2 3" key="1">
    <citation type="submission" date="2015-09" db="EMBL/GenBank/DDBJ databases">
        <authorList>
            <consortium name="Pathogen Informatics"/>
        </authorList>
    </citation>
    <scope>NUCLEOTIDE SEQUENCE [LARGE SCALE GENOMIC DNA]</scope>
    <source>
        <strain evidence="2 3">2789STDY5834856</strain>
    </source>
</reference>
<dbReference type="OrthoDB" id="4377018at2"/>
<protein>
    <submittedName>
        <fullName evidence="2">Zinc-ribbon domain-containing protein</fullName>
    </submittedName>
</protein>
<dbReference type="PANTHER" id="PTHR36718:SF1">
    <property type="entry name" value="DOUBLE ZINC RIBBON PROTEIN MJ0416"/>
    <property type="match status" value="1"/>
</dbReference>
<organism evidence="2 3">
    <name type="scientific">Clostridium disporicum</name>
    <dbReference type="NCBI Taxonomy" id="84024"/>
    <lineage>
        <taxon>Bacteria</taxon>
        <taxon>Bacillati</taxon>
        <taxon>Bacillota</taxon>
        <taxon>Clostridia</taxon>
        <taxon>Eubacteriales</taxon>
        <taxon>Clostridiaceae</taxon>
        <taxon>Clostridium</taxon>
    </lineage>
</organism>
<gene>
    <name evidence="2" type="ORF">ERS852471_00253</name>
</gene>
<dbReference type="Proteomes" id="UP000095594">
    <property type="component" value="Unassembled WGS sequence"/>
</dbReference>
<dbReference type="PANTHER" id="PTHR36718">
    <property type="entry name" value="OS05G0435400 PROTEIN"/>
    <property type="match status" value="1"/>
</dbReference>